<dbReference type="RefSeq" id="WP_035580378.1">
    <property type="nucleotide sequence ID" value="NZ_ARYJ01000004.1"/>
</dbReference>
<dbReference type="EMBL" id="ARYJ01000004">
    <property type="protein sequence ID" value="KCZ89150.1"/>
    <property type="molecule type" value="Genomic_DNA"/>
</dbReference>
<keyword evidence="3" id="KW-1185">Reference proteome</keyword>
<comment type="caution">
    <text evidence="2">The sequence shown here is derived from an EMBL/GenBank/DDBJ whole genome shotgun (WGS) entry which is preliminary data.</text>
</comment>
<organism evidence="2 3">
    <name type="scientific">Hyphomonas jannaschiana VP2</name>
    <dbReference type="NCBI Taxonomy" id="1280952"/>
    <lineage>
        <taxon>Bacteria</taxon>
        <taxon>Pseudomonadati</taxon>
        <taxon>Pseudomonadota</taxon>
        <taxon>Alphaproteobacteria</taxon>
        <taxon>Hyphomonadales</taxon>
        <taxon>Hyphomonadaceae</taxon>
        <taxon>Hyphomonas</taxon>
    </lineage>
</organism>
<proteinExistence type="predicted"/>
<dbReference type="InterPro" id="IPR021553">
    <property type="entry name" value="DUF3008"/>
</dbReference>
<dbReference type="AlphaFoldDB" id="A0A059FES7"/>
<reference evidence="2 3" key="1">
    <citation type="journal article" date="2014" name="Antonie Van Leeuwenhoek">
        <title>Hyphomonas beringensis sp. nov. and Hyphomonas chukchiensis sp. nov., isolated from surface seawater of the Bering Sea and Chukchi Sea.</title>
        <authorList>
            <person name="Li C."/>
            <person name="Lai Q."/>
            <person name="Li G."/>
            <person name="Dong C."/>
            <person name="Wang J."/>
            <person name="Liao Y."/>
            <person name="Shao Z."/>
        </authorList>
    </citation>
    <scope>NUCLEOTIDE SEQUENCE [LARGE SCALE GENOMIC DNA]</scope>
    <source>
        <strain evidence="2 3">VP2</strain>
    </source>
</reference>
<dbReference type="Proteomes" id="UP000024816">
    <property type="component" value="Unassembled WGS sequence"/>
</dbReference>
<evidence type="ECO:0000313" key="2">
    <source>
        <dbReference type="EMBL" id="KCZ89150.1"/>
    </source>
</evidence>
<accession>A0A059FES7</accession>
<feature type="compositionally biased region" description="Acidic residues" evidence="1">
    <location>
        <begin position="45"/>
        <end position="55"/>
    </location>
</feature>
<evidence type="ECO:0000313" key="3">
    <source>
        <dbReference type="Proteomes" id="UP000024816"/>
    </source>
</evidence>
<evidence type="ECO:0000256" key="1">
    <source>
        <dbReference type="SAM" id="MobiDB-lite"/>
    </source>
</evidence>
<dbReference type="PATRIC" id="fig|1280952.3.peg.1515"/>
<dbReference type="STRING" id="1280952.HJA_07632"/>
<gene>
    <name evidence="2" type="ORF">HJA_07632</name>
</gene>
<name>A0A059FES7_9PROT</name>
<sequence length="65" mass="7258">MSAQQIPEHQAAGLALAVRRGRTSKWHLHGKAKQMYDDLSMEELEALAEPDEDSEEAQKPSQKPS</sequence>
<feature type="region of interest" description="Disordered" evidence="1">
    <location>
        <begin position="45"/>
        <end position="65"/>
    </location>
</feature>
<protein>
    <submittedName>
        <fullName evidence="2">Uncharacterized protein</fullName>
    </submittedName>
</protein>
<dbReference type="Pfam" id="PF11450">
    <property type="entry name" value="DUF3008"/>
    <property type="match status" value="1"/>
</dbReference>